<keyword evidence="4 6" id="KW-0862">Zinc</keyword>
<dbReference type="GO" id="GO:0004222">
    <property type="term" value="F:metalloendopeptidase activity"/>
    <property type="evidence" value="ECO:0007669"/>
    <property type="project" value="InterPro"/>
</dbReference>
<dbReference type="InterPro" id="IPR051156">
    <property type="entry name" value="Mito/Outer_Membr_Metalloprot"/>
</dbReference>
<reference evidence="9" key="1">
    <citation type="journal article" date="2013" name="Nature">
        <title>Pan genome of the phytoplankton Emiliania underpins its global distribution.</title>
        <authorList>
            <person name="Read B.A."/>
            <person name="Kegel J."/>
            <person name="Klute M.J."/>
            <person name="Kuo A."/>
            <person name="Lefebvre S.C."/>
            <person name="Maumus F."/>
            <person name="Mayer C."/>
            <person name="Miller J."/>
            <person name="Monier A."/>
            <person name="Salamov A."/>
            <person name="Young J."/>
            <person name="Aguilar M."/>
            <person name="Claverie J.M."/>
            <person name="Frickenhaus S."/>
            <person name="Gonzalez K."/>
            <person name="Herman E.K."/>
            <person name="Lin Y.C."/>
            <person name="Napier J."/>
            <person name="Ogata H."/>
            <person name="Sarno A.F."/>
            <person name="Shmutz J."/>
            <person name="Schroeder D."/>
            <person name="de Vargas C."/>
            <person name="Verret F."/>
            <person name="von Dassow P."/>
            <person name="Valentin K."/>
            <person name="Van de Peer Y."/>
            <person name="Wheeler G."/>
            <person name="Dacks J.B."/>
            <person name="Delwiche C.F."/>
            <person name="Dyhrman S.T."/>
            <person name="Glockner G."/>
            <person name="John U."/>
            <person name="Richards T."/>
            <person name="Worden A.Z."/>
            <person name="Zhang X."/>
            <person name="Grigoriev I.V."/>
            <person name="Allen A.E."/>
            <person name="Bidle K."/>
            <person name="Borodovsky M."/>
            <person name="Bowler C."/>
            <person name="Brownlee C."/>
            <person name="Cock J.M."/>
            <person name="Elias M."/>
            <person name="Gladyshev V.N."/>
            <person name="Groth M."/>
            <person name="Guda C."/>
            <person name="Hadaegh A."/>
            <person name="Iglesias-Rodriguez M.D."/>
            <person name="Jenkins J."/>
            <person name="Jones B.M."/>
            <person name="Lawson T."/>
            <person name="Leese F."/>
            <person name="Lindquist E."/>
            <person name="Lobanov A."/>
            <person name="Lomsadze A."/>
            <person name="Malik S.B."/>
            <person name="Marsh M.E."/>
            <person name="Mackinder L."/>
            <person name="Mock T."/>
            <person name="Mueller-Roeber B."/>
            <person name="Pagarete A."/>
            <person name="Parker M."/>
            <person name="Probert I."/>
            <person name="Quesneville H."/>
            <person name="Raines C."/>
            <person name="Rensing S.A."/>
            <person name="Riano-Pachon D.M."/>
            <person name="Richier S."/>
            <person name="Rokitta S."/>
            <person name="Shiraiwa Y."/>
            <person name="Soanes D.M."/>
            <person name="van der Giezen M."/>
            <person name="Wahlund T.M."/>
            <person name="Williams B."/>
            <person name="Wilson W."/>
            <person name="Wolfe G."/>
            <person name="Wurch L.L."/>
        </authorList>
    </citation>
    <scope>NUCLEOTIDE SEQUENCE</scope>
</reference>
<sequence>MACAHTLPLRALLRGVRLRACRRLLSSTSGAASAARSIVPEAPWYLRRPVRVFRVAVLGFTLYQTGKAAGHTEALQDPDGMVKTLVKAILESQHVSSRGAKPEAHGADSPLQVHVKAVGERVLAATRAWVAHETARLEAELEAAKARGEYLGDLRDHLRDLRAGAERIAGEWTWLVTNSEGINAFVSPYCPRHVFVHEGLLHALTPTEDELAFLIAHELSHVVFAHGERQLEHATLRCGRDTPQPAPREETRRATPLHPHTAIAATAQLVVLSLIDPTGVLEFVLTATFGQWLEAAYGQGAAYVKEYSRVSEAQADDCGIGILHAGCFDIRAASSMMAKVGEASGHTRASWTDTHPPPLERVEHLQRRAVALAEEGTHQDCRSVVQLLKRLYRASTRSKREFA</sequence>
<dbReference type="GeneID" id="19046644"/>
<dbReference type="eggNOG" id="KOG2661">
    <property type="taxonomic scope" value="Eukaryota"/>
</dbReference>
<accession>A0A0D3K0L0</accession>
<evidence type="ECO:0000256" key="5">
    <source>
        <dbReference type="ARBA" id="ARBA00023049"/>
    </source>
</evidence>
<dbReference type="OMA" id="ICAAREY"/>
<evidence type="ECO:0000256" key="2">
    <source>
        <dbReference type="ARBA" id="ARBA00022723"/>
    </source>
</evidence>
<organism evidence="8 9">
    <name type="scientific">Emiliania huxleyi (strain CCMP1516)</name>
    <dbReference type="NCBI Taxonomy" id="280463"/>
    <lineage>
        <taxon>Eukaryota</taxon>
        <taxon>Haptista</taxon>
        <taxon>Haptophyta</taxon>
        <taxon>Prymnesiophyceae</taxon>
        <taxon>Isochrysidales</taxon>
        <taxon>Noelaerhabdaceae</taxon>
        <taxon>Emiliania</taxon>
    </lineage>
</organism>
<comment type="cofactor">
    <cofactor evidence="6">
        <name>Zn(2+)</name>
        <dbReference type="ChEBI" id="CHEBI:29105"/>
    </cofactor>
    <text evidence="6">Binds 1 zinc ion per subunit.</text>
</comment>
<dbReference type="Gene3D" id="3.30.2010.10">
    <property type="entry name" value="Metalloproteases ('zincins'), catalytic domain"/>
    <property type="match status" value="1"/>
</dbReference>
<dbReference type="EnsemblProtists" id="EOD29295">
    <property type="protein sequence ID" value="EOD29295"/>
    <property type="gene ID" value="EMIHUDRAFT_463010"/>
</dbReference>
<evidence type="ECO:0000313" key="9">
    <source>
        <dbReference type="Proteomes" id="UP000013827"/>
    </source>
</evidence>
<dbReference type="GO" id="GO:0016020">
    <property type="term" value="C:membrane"/>
    <property type="evidence" value="ECO:0007669"/>
    <property type="project" value="TreeGrafter"/>
</dbReference>
<keyword evidence="5 6" id="KW-0482">Metalloprotease</keyword>
<feature type="domain" description="Peptidase M48" evidence="7">
    <location>
        <begin position="265"/>
        <end position="368"/>
    </location>
</feature>
<proteinExistence type="inferred from homology"/>
<dbReference type="GO" id="GO:0046872">
    <property type="term" value="F:metal ion binding"/>
    <property type="evidence" value="ECO:0007669"/>
    <property type="project" value="UniProtKB-KW"/>
</dbReference>
<dbReference type="HOGENOM" id="CLU_684138_0_0_1"/>
<dbReference type="Pfam" id="PF01435">
    <property type="entry name" value="Peptidase_M48"/>
    <property type="match status" value="2"/>
</dbReference>
<keyword evidence="1 6" id="KW-0645">Protease</keyword>
<dbReference type="PaxDb" id="2903-EOD29295"/>
<protein>
    <recommendedName>
        <fullName evidence="7">Peptidase M48 domain-containing protein</fullName>
    </recommendedName>
</protein>
<dbReference type="PANTHER" id="PTHR22726">
    <property type="entry name" value="METALLOENDOPEPTIDASE OMA1"/>
    <property type="match status" value="1"/>
</dbReference>
<keyword evidence="3 6" id="KW-0378">Hydrolase</keyword>
<evidence type="ECO:0000256" key="3">
    <source>
        <dbReference type="ARBA" id="ARBA00022801"/>
    </source>
</evidence>
<evidence type="ECO:0000256" key="6">
    <source>
        <dbReference type="RuleBase" id="RU003983"/>
    </source>
</evidence>
<dbReference type="Proteomes" id="UP000013827">
    <property type="component" value="Unassembled WGS sequence"/>
</dbReference>
<dbReference type="RefSeq" id="XP_005781724.1">
    <property type="nucleotide sequence ID" value="XM_005781667.1"/>
</dbReference>
<keyword evidence="9" id="KW-1185">Reference proteome</keyword>
<dbReference type="STRING" id="2903.R1ERN6"/>
<evidence type="ECO:0000259" key="7">
    <source>
        <dbReference type="Pfam" id="PF01435"/>
    </source>
</evidence>
<dbReference type="PANTHER" id="PTHR22726:SF1">
    <property type="entry name" value="METALLOENDOPEPTIDASE OMA1, MITOCHONDRIAL"/>
    <property type="match status" value="1"/>
</dbReference>
<keyword evidence="2" id="KW-0479">Metal-binding</keyword>
<dbReference type="InterPro" id="IPR001915">
    <property type="entry name" value="Peptidase_M48"/>
</dbReference>
<name>A0A0D3K0L0_EMIH1</name>
<feature type="domain" description="Peptidase M48" evidence="7">
    <location>
        <begin position="156"/>
        <end position="232"/>
    </location>
</feature>
<evidence type="ECO:0000256" key="4">
    <source>
        <dbReference type="ARBA" id="ARBA00022833"/>
    </source>
</evidence>
<reference evidence="8" key="2">
    <citation type="submission" date="2024-10" db="UniProtKB">
        <authorList>
            <consortium name="EnsemblProtists"/>
        </authorList>
    </citation>
    <scope>IDENTIFICATION</scope>
</reference>
<evidence type="ECO:0000256" key="1">
    <source>
        <dbReference type="ARBA" id="ARBA00022670"/>
    </source>
</evidence>
<evidence type="ECO:0000313" key="8">
    <source>
        <dbReference type="EnsemblProtists" id="EOD29295"/>
    </source>
</evidence>
<dbReference type="AlphaFoldDB" id="A0A0D3K0L0"/>
<dbReference type="GO" id="GO:0051603">
    <property type="term" value="P:proteolysis involved in protein catabolic process"/>
    <property type="evidence" value="ECO:0007669"/>
    <property type="project" value="TreeGrafter"/>
</dbReference>
<dbReference type="KEGG" id="ehx:EMIHUDRAFT_463010"/>
<comment type="similarity">
    <text evidence="6">Belongs to the peptidase M48 family.</text>
</comment>